<dbReference type="AlphaFoldDB" id="A0AAE0XN39"/>
<comment type="caution">
    <text evidence="1">The sequence shown here is derived from an EMBL/GenBank/DDBJ whole genome shotgun (WGS) entry which is preliminary data.</text>
</comment>
<sequence>MSSLLGLERVLGLPERSTSCQNSPPCLQAYSEKNLLRDAVQRNDREAVCKILPTKIHCIQLAVNACMDEMTPESSMLEQLVNLVTEMKDRFEKTCPGYTLPRNRSPSGIYPNSRSILTALAAAVISMVFSHGSRVWRHLVWQGT</sequence>
<protein>
    <submittedName>
        <fullName evidence="1">Uncharacterized protein</fullName>
    </submittedName>
</protein>
<dbReference type="EMBL" id="JAWDGP010007976">
    <property type="protein sequence ID" value="KAK3698332.1"/>
    <property type="molecule type" value="Genomic_DNA"/>
</dbReference>
<proteinExistence type="predicted"/>
<evidence type="ECO:0000313" key="2">
    <source>
        <dbReference type="Proteomes" id="UP001283361"/>
    </source>
</evidence>
<dbReference type="Proteomes" id="UP001283361">
    <property type="component" value="Unassembled WGS sequence"/>
</dbReference>
<accession>A0AAE0XN39</accession>
<keyword evidence="2" id="KW-1185">Reference proteome</keyword>
<organism evidence="1 2">
    <name type="scientific">Elysia crispata</name>
    <name type="common">lettuce slug</name>
    <dbReference type="NCBI Taxonomy" id="231223"/>
    <lineage>
        <taxon>Eukaryota</taxon>
        <taxon>Metazoa</taxon>
        <taxon>Spiralia</taxon>
        <taxon>Lophotrochozoa</taxon>
        <taxon>Mollusca</taxon>
        <taxon>Gastropoda</taxon>
        <taxon>Heterobranchia</taxon>
        <taxon>Euthyneura</taxon>
        <taxon>Panpulmonata</taxon>
        <taxon>Sacoglossa</taxon>
        <taxon>Placobranchoidea</taxon>
        <taxon>Plakobranchidae</taxon>
        <taxon>Elysia</taxon>
    </lineage>
</organism>
<reference evidence="1" key="1">
    <citation type="journal article" date="2023" name="G3 (Bethesda)">
        <title>A reference genome for the long-term kleptoplast-retaining sea slug Elysia crispata morphotype clarki.</title>
        <authorList>
            <person name="Eastman K.E."/>
            <person name="Pendleton A.L."/>
            <person name="Shaikh M.A."/>
            <person name="Suttiyut T."/>
            <person name="Ogas R."/>
            <person name="Tomko P."/>
            <person name="Gavelis G."/>
            <person name="Widhalm J.R."/>
            <person name="Wisecaver J.H."/>
        </authorList>
    </citation>
    <scope>NUCLEOTIDE SEQUENCE</scope>
    <source>
        <strain evidence="1">ECLA1</strain>
    </source>
</reference>
<gene>
    <name evidence="1" type="ORF">RRG08_022894</name>
</gene>
<name>A0AAE0XN39_9GAST</name>
<evidence type="ECO:0000313" key="1">
    <source>
        <dbReference type="EMBL" id="KAK3698332.1"/>
    </source>
</evidence>